<dbReference type="Pfam" id="PF14023">
    <property type="entry name" value="Bestrophin-like"/>
    <property type="match status" value="1"/>
</dbReference>
<comment type="caution">
    <text evidence="2">The sequence shown here is derived from an EMBL/GenBank/DDBJ whole genome shotgun (WGS) entry which is preliminary data.</text>
</comment>
<evidence type="ECO:0000313" key="3">
    <source>
        <dbReference type="Proteomes" id="UP000255165"/>
    </source>
</evidence>
<protein>
    <submittedName>
        <fullName evidence="2">DUF4239 domain-containing protein</fullName>
    </submittedName>
</protein>
<dbReference type="RefSeq" id="WP_115013705.1">
    <property type="nucleotide sequence ID" value="NZ_QKWJ01000004.1"/>
</dbReference>
<gene>
    <name evidence="2" type="ORF">DN412_06245</name>
</gene>
<sequence>MASLLYGVGWPGGLLFAVGLFASILIALELGRLVWQWQVDSGREPETTGVSAVASAIFALLGLLVAFTFSGAASRFDMRRTLIVQEANDIGTAYLRLDLLPQPARGELQEIFRQYLDARLDAYRAIPDRKRIDEALVRSDVLRERLWIKSVTESQRTANTVATMLLLPALNAAFDTASTRLASTKEHPPSVIFGLLFALCWIGAFFAGYGMARRGPRNWLHALFFAAALSVTLYVIVDLEFPRLGLIRVDAFDEVLQEVRNAMR</sequence>
<reference evidence="3" key="1">
    <citation type="submission" date="2018-06" db="EMBL/GenBank/DDBJ databases">
        <authorList>
            <person name="Feng T."/>
            <person name="Jeon C.O."/>
        </authorList>
    </citation>
    <scope>NUCLEOTIDE SEQUENCE [LARGE SCALE GENOMIC DNA]</scope>
    <source>
        <strain evidence="3">S23</strain>
    </source>
</reference>
<feature type="transmembrane region" description="Helical" evidence="1">
    <location>
        <begin position="7"/>
        <end position="28"/>
    </location>
</feature>
<proteinExistence type="predicted"/>
<evidence type="ECO:0000256" key="1">
    <source>
        <dbReference type="SAM" id="Phobius"/>
    </source>
</evidence>
<dbReference type="AlphaFoldDB" id="A0A370P0M2"/>
<feature type="transmembrane region" description="Helical" evidence="1">
    <location>
        <begin position="48"/>
        <end position="70"/>
    </location>
</feature>
<evidence type="ECO:0000313" key="2">
    <source>
        <dbReference type="EMBL" id="RDK11410.1"/>
    </source>
</evidence>
<organism evidence="2 3">
    <name type="scientific">Cupriavidus lacunae</name>
    <dbReference type="NCBI Taxonomy" id="2666307"/>
    <lineage>
        <taxon>Bacteria</taxon>
        <taxon>Pseudomonadati</taxon>
        <taxon>Pseudomonadota</taxon>
        <taxon>Betaproteobacteria</taxon>
        <taxon>Burkholderiales</taxon>
        <taxon>Burkholderiaceae</taxon>
        <taxon>Cupriavidus</taxon>
    </lineage>
</organism>
<name>A0A370P0M2_9BURK</name>
<dbReference type="EMBL" id="QKWJ01000004">
    <property type="protein sequence ID" value="RDK11410.1"/>
    <property type="molecule type" value="Genomic_DNA"/>
</dbReference>
<accession>A0A370P0M2</accession>
<feature type="transmembrane region" description="Helical" evidence="1">
    <location>
        <begin position="190"/>
        <end position="212"/>
    </location>
</feature>
<keyword evidence="3" id="KW-1185">Reference proteome</keyword>
<keyword evidence="1" id="KW-0812">Transmembrane</keyword>
<keyword evidence="1" id="KW-0472">Membrane</keyword>
<feature type="transmembrane region" description="Helical" evidence="1">
    <location>
        <begin position="218"/>
        <end position="237"/>
    </location>
</feature>
<keyword evidence="1" id="KW-1133">Transmembrane helix</keyword>
<dbReference type="Proteomes" id="UP000255165">
    <property type="component" value="Unassembled WGS sequence"/>
</dbReference>
<dbReference type="InterPro" id="IPR025333">
    <property type="entry name" value="DUF4239"/>
</dbReference>